<gene>
    <name evidence="2" type="ORF">PSON_ATCC_30995.1.T1860050</name>
</gene>
<dbReference type="OrthoDB" id="312007at2759"/>
<feature type="signal peptide" evidence="1">
    <location>
        <begin position="1"/>
        <end position="16"/>
    </location>
</feature>
<sequence>MKVITLLIELLVIVLSKIDTSIDCNKYYSKFDTKELPFDFKGDAILNQGSNDVQINLGYTDNLFEDPLYFGLITADGKPRNTTCLELIIIQFGNQYHNSIGKITKFDGRSSSNPENKQRNYTLLIPKSQLSERQFQYNSIIYQGFFSFIFESVEEAQAKYEYIFDFNITLNKTSDRSNQPEEQNNTELQGNLIWCTNWNCLISLDQSPTIYYKDIFTLKQFITPTGMSQIALTNTEVWATGNGLNKKLTPIVVNSIVPGQVKILLSAEIAWENITLIVTSYLEATHPTKSITNSLQTSFIPLDLHLAKNDTVLLWCSTPNCSSFLSTIPTLYLNDTLTLKLIVLKSNMQKYYFNETEIWYTGEVLNKKIIPINLNQEVRGEIKIQLRLEYDLGMFRIKVDSKLCIPNFQNIEISIEIDAIIHRENCQQNTSLFSNKSLNFFLLIIFFTFII</sequence>
<evidence type="ECO:0000313" key="2">
    <source>
        <dbReference type="EMBL" id="CAD8128361.1"/>
    </source>
</evidence>
<dbReference type="EMBL" id="CAJJDN010000186">
    <property type="protein sequence ID" value="CAD8128361.1"/>
    <property type="molecule type" value="Genomic_DNA"/>
</dbReference>
<dbReference type="Proteomes" id="UP000692954">
    <property type="component" value="Unassembled WGS sequence"/>
</dbReference>
<organism evidence="2 3">
    <name type="scientific">Paramecium sonneborni</name>
    <dbReference type="NCBI Taxonomy" id="65129"/>
    <lineage>
        <taxon>Eukaryota</taxon>
        <taxon>Sar</taxon>
        <taxon>Alveolata</taxon>
        <taxon>Ciliophora</taxon>
        <taxon>Intramacronucleata</taxon>
        <taxon>Oligohymenophorea</taxon>
        <taxon>Peniculida</taxon>
        <taxon>Parameciidae</taxon>
        <taxon>Paramecium</taxon>
    </lineage>
</organism>
<feature type="chain" id="PRO_5035885484" description="Transmembrane protein" evidence="1">
    <location>
        <begin position="17"/>
        <end position="451"/>
    </location>
</feature>
<comment type="caution">
    <text evidence="2">The sequence shown here is derived from an EMBL/GenBank/DDBJ whole genome shotgun (WGS) entry which is preliminary data.</text>
</comment>
<evidence type="ECO:0008006" key="4">
    <source>
        <dbReference type="Google" id="ProtNLM"/>
    </source>
</evidence>
<dbReference type="AlphaFoldDB" id="A0A8S1RIN4"/>
<keyword evidence="1" id="KW-0732">Signal</keyword>
<accession>A0A8S1RIN4</accession>
<evidence type="ECO:0000313" key="3">
    <source>
        <dbReference type="Proteomes" id="UP000692954"/>
    </source>
</evidence>
<reference evidence="2" key="1">
    <citation type="submission" date="2021-01" db="EMBL/GenBank/DDBJ databases">
        <authorList>
            <consortium name="Genoscope - CEA"/>
            <person name="William W."/>
        </authorList>
    </citation>
    <scope>NUCLEOTIDE SEQUENCE</scope>
</reference>
<evidence type="ECO:0000256" key="1">
    <source>
        <dbReference type="SAM" id="SignalP"/>
    </source>
</evidence>
<protein>
    <recommendedName>
        <fullName evidence="4">Transmembrane protein</fullName>
    </recommendedName>
</protein>
<proteinExistence type="predicted"/>
<keyword evidence="3" id="KW-1185">Reference proteome</keyword>
<name>A0A8S1RIN4_9CILI</name>